<evidence type="ECO:0000259" key="3">
    <source>
        <dbReference type="Pfam" id="PF00248"/>
    </source>
</evidence>
<dbReference type="GO" id="GO:0016616">
    <property type="term" value="F:oxidoreductase activity, acting on the CH-OH group of donors, NAD or NADP as acceptor"/>
    <property type="evidence" value="ECO:0007669"/>
    <property type="project" value="UniProtKB-ARBA"/>
</dbReference>
<protein>
    <submittedName>
        <fullName evidence="5">Uncharacterized protein</fullName>
    </submittedName>
</protein>
<evidence type="ECO:0000256" key="1">
    <source>
        <dbReference type="ARBA" id="ARBA00023002"/>
    </source>
</evidence>
<feature type="domain" description="NADP-dependent oxidoreductase" evidence="3">
    <location>
        <begin position="15"/>
        <end position="279"/>
    </location>
</feature>
<feature type="region of interest" description="Disordered" evidence="2">
    <location>
        <begin position="311"/>
        <end position="406"/>
    </location>
</feature>
<feature type="region of interest" description="Disordered" evidence="2">
    <location>
        <begin position="427"/>
        <end position="455"/>
    </location>
</feature>
<dbReference type="InterPro" id="IPR020471">
    <property type="entry name" value="AKR"/>
</dbReference>
<dbReference type="FunFam" id="3.20.20.100:FF:000002">
    <property type="entry name" value="2,5-diketo-D-gluconic acid reductase A"/>
    <property type="match status" value="1"/>
</dbReference>
<sequence>MASIKLNSGAEIPAIGLGTWQSQPEEVIEAVRYALAEAGYRHIDCAWGYQNEKEVGEGIRKSGVPRSEIFITSKLWSTYHSRVEEALDKTLSDLGVDYLDLYLIHWPVALNPNGNHPSFPTLPDGSRDIVKTWPLSITWKQMEEMVKKGKVKSIGVSNFSEEKLEQILPTATIAPAVDQLELHLYNPQHKLLAYLKSKGIVPQAYSPLGSTGTPLFSDELVVELAAKYNAEPAHILLAYLVKKDIVILPKSVTPTRIASNLFGTLAVLPKLDAADIEKLDGVAPGGKQKRFIMPPWAIDGALPSMRYEQLVPRPQSGSSKRVSNSQRDDDLRQKTQPAGKSSPDWVEWEKNINWPLPPNHTKHMTRKPTANTAPQAELERNSNWPHPPPASERPRERSVSQHSTRVSLKMPVEHVEQGMDNTWQQSIRSAPKKQVKPVIPSQPSQPRAKSPLVNPLLAKGSPSLVRFDLRLPYTSSKKCARGVLWTHLSHDDLRQPACHPLRTRMRIYTHACPNWVVEARAPSRTRSYVTVEDVLSAVDDAFNLAIDHQRWARDSVNPEHQERVNKAFSRRLARLDSMELASPESARAFGILRVDYLGSQYYFHGLSVTYSGDNSEWWMMEIVSGRKR</sequence>
<evidence type="ECO:0000313" key="6">
    <source>
        <dbReference type="Proteomes" id="UP000308199"/>
    </source>
</evidence>
<evidence type="ECO:0000259" key="4">
    <source>
        <dbReference type="Pfam" id="PF20415"/>
    </source>
</evidence>
<dbReference type="PANTHER" id="PTHR11732">
    <property type="entry name" value="ALDO/KETO REDUCTASE"/>
    <property type="match status" value="1"/>
</dbReference>
<dbReference type="InterPro" id="IPR036812">
    <property type="entry name" value="NAD(P)_OxRdtase_dom_sf"/>
</dbReference>
<dbReference type="InterPro" id="IPR023210">
    <property type="entry name" value="NADP_OxRdtase_dom"/>
</dbReference>
<comment type="caution">
    <text evidence="5">The sequence shown here is derived from an EMBL/GenBank/DDBJ whole genome shotgun (WGS) entry which is preliminary data.</text>
</comment>
<dbReference type="InterPro" id="IPR018170">
    <property type="entry name" value="Aldo/ket_reductase_CS"/>
</dbReference>
<gene>
    <name evidence="5" type="ORF">EW145_g1850</name>
</gene>
<evidence type="ECO:0000313" key="5">
    <source>
        <dbReference type="EMBL" id="THH09677.1"/>
    </source>
</evidence>
<dbReference type="EMBL" id="SGPK01000056">
    <property type="protein sequence ID" value="THH09677.1"/>
    <property type="molecule type" value="Genomic_DNA"/>
</dbReference>
<dbReference type="Pfam" id="PF20415">
    <property type="entry name" value="DUF6699"/>
    <property type="match status" value="1"/>
</dbReference>
<feature type="compositionally biased region" description="Polar residues" evidence="2">
    <location>
        <begin position="315"/>
        <end position="325"/>
    </location>
</feature>
<dbReference type="PROSITE" id="PS00798">
    <property type="entry name" value="ALDOKETO_REDUCTASE_1"/>
    <property type="match status" value="1"/>
</dbReference>
<dbReference type="OrthoDB" id="416253at2759"/>
<name>A0A4S4LDG6_9AGAM</name>
<dbReference type="PROSITE" id="PS00062">
    <property type="entry name" value="ALDOKETO_REDUCTASE_2"/>
    <property type="match status" value="1"/>
</dbReference>
<evidence type="ECO:0000256" key="2">
    <source>
        <dbReference type="SAM" id="MobiDB-lite"/>
    </source>
</evidence>
<accession>A0A4S4LDG6</accession>
<dbReference type="SUPFAM" id="SSF51430">
    <property type="entry name" value="NAD(P)-linked oxidoreductase"/>
    <property type="match status" value="1"/>
</dbReference>
<keyword evidence="6" id="KW-1185">Reference proteome</keyword>
<dbReference type="InterPro" id="IPR046522">
    <property type="entry name" value="DUF6699"/>
</dbReference>
<proteinExistence type="predicted"/>
<dbReference type="PRINTS" id="PR00069">
    <property type="entry name" value="ALDKETRDTASE"/>
</dbReference>
<organism evidence="5 6">
    <name type="scientific">Phellinidium pouzarii</name>
    <dbReference type="NCBI Taxonomy" id="167371"/>
    <lineage>
        <taxon>Eukaryota</taxon>
        <taxon>Fungi</taxon>
        <taxon>Dikarya</taxon>
        <taxon>Basidiomycota</taxon>
        <taxon>Agaricomycotina</taxon>
        <taxon>Agaricomycetes</taxon>
        <taxon>Hymenochaetales</taxon>
        <taxon>Hymenochaetaceae</taxon>
        <taxon>Phellinidium</taxon>
    </lineage>
</organism>
<dbReference type="AlphaFoldDB" id="A0A4S4LDG6"/>
<reference evidence="5 6" key="1">
    <citation type="submission" date="2019-02" db="EMBL/GenBank/DDBJ databases">
        <title>Genome sequencing of the rare red list fungi Phellinidium pouzarii.</title>
        <authorList>
            <person name="Buettner E."/>
            <person name="Kellner H."/>
        </authorList>
    </citation>
    <scope>NUCLEOTIDE SEQUENCE [LARGE SCALE GENOMIC DNA]</scope>
    <source>
        <strain evidence="5 6">DSM 108285</strain>
    </source>
</reference>
<dbReference type="Pfam" id="PF00248">
    <property type="entry name" value="Aldo_ket_red"/>
    <property type="match status" value="1"/>
</dbReference>
<dbReference type="Proteomes" id="UP000308199">
    <property type="component" value="Unassembled WGS sequence"/>
</dbReference>
<dbReference type="Gene3D" id="3.20.20.100">
    <property type="entry name" value="NADP-dependent oxidoreductase domain"/>
    <property type="match status" value="1"/>
</dbReference>
<feature type="domain" description="DUF6699" evidence="4">
    <location>
        <begin position="466"/>
        <end position="608"/>
    </location>
</feature>
<keyword evidence="1" id="KW-0560">Oxidoreductase</keyword>